<dbReference type="InterPro" id="IPR036641">
    <property type="entry name" value="HPT_dom_sf"/>
</dbReference>
<dbReference type="Pfam" id="PF01627">
    <property type="entry name" value="Hpt"/>
    <property type="match status" value="1"/>
</dbReference>
<dbReference type="EMBL" id="JAKNAX010000004">
    <property type="protein sequence ID" value="MDE1345307.1"/>
    <property type="molecule type" value="Genomic_DNA"/>
</dbReference>
<accession>A0A9X4FBH0</accession>
<gene>
    <name evidence="3" type="ORF">L9X51_02470</name>
</gene>
<dbReference type="GO" id="GO:0000160">
    <property type="term" value="P:phosphorelay signal transduction system"/>
    <property type="evidence" value="ECO:0007669"/>
    <property type="project" value="UniProtKB-KW"/>
</dbReference>
<evidence type="ECO:0000256" key="1">
    <source>
        <dbReference type="ARBA" id="ARBA00023012"/>
    </source>
</evidence>
<feature type="domain" description="HPt" evidence="2">
    <location>
        <begin position="44"/>
        <end position="119"/>
    </location>
</feature>
<dbReference type="GO" id="GO:0004672">
    <property type="term" value="F:protein kinase activity"/>
    <property type="evidence" value="ECO:0007669"/>
    <property type="project" value="UniProtKB-ARBA"/>
</dbReference>
<evidence type="ECO:0000313" key="3">
    <source>
        <dbReference type="EMBL" id="MDE1345307.1"/>
    </source>
</evidence>
<proteinExistence type="predicted"/>
<name>A0A9X4FBH0_9VIBR</name>
<protein>
    <submittedName>
        <fullName evidence="3">Hpt domain-containing protein</fullName>
    </submittedName>
</protein>
<reference evidence="3" key="1">
    <citation type="submission" date="2022-02" db="EMBL/GenBank/DDBJ databases">
        <title>Emergence and expansion in Europe of a Vibrio aestuarianus clonal complex pathogenic for oysters.</title>
        <authorList>
            <person name="Mesnil A."/>
            <person name="Travers M.-A."/>
        </authorList>
    </citation>
    <scope>NUCLEOTIDE SEQUENCE</scope>
    <source>
        <strain evidence="3">19_064_15T1</strain>
    </source>
</reference>
<dbReference type="Proteomes" id="UP001140978">
    <property type="component" value="Unassembled WGS sequence"/>
</dbReference>
<keyword evidence="1" id="KW-0902">Two-component regulatory system</keyword>
<dbReference type="InterPro" id="IPR008207">
    <property type="entry name" value="Sig_transdc_His_kin_Hpt_dom"/>
</dbReference>
<dbReference type="Gene3D" id="1.20.120.160">
    <property type="entry name" value="HPT domain"/>
    <property type="match status" value="1"/>
</dbReference>
<dbReference type="RefSeq" id="WP_274675909.1">
    <property type="nucleotide sequence ID" value="NZ_JAKNAX010000004.1"/>
</dbReference>
<organism evidence="3 4">
    <name type="scientific">Vibrio aestuarianus</name>
    <dbReference type="NCBI Taxonomy" id="28171"/>
    <lineage>
        <taxon>Bacteria</taxon>
        <taxon>Pseudomonadati</taxon>
        <taxon>Pseudomonadota</taxon>
        <taxon>Gammaproteobacteria</taxon>
        <taxon>Vibrionales</taxon>
        <taxon>Vibrionaceae</taxon>
        <taxon>Vibrio</taxon>
    </lineage>
</organism>
<comment type="caution">
    <text evidence="3">The sequence shown here is derived from an EMBL/GenBank/DDBJ whole genome shotgun (WGS) entry which is preliminary data.</text>
</comment>
<evidence type="ECO:0000313" key="4">
    <source>
        <dbReference type="Proteomes" id="UP001140978"/>
    </source>
</evidence>
<evidence type="ECO:0000259" key="2">
    <source>
        <dbReference type="Pfam" id="PF01627"/>
    </source>
</evidence>
<dbReference type="SUPFAM" id="SSF47226">
    <property type="entry name" value="Histidine-containing phosphotransfer domain, HPT domain"/>
    <property type="match status" value="1"/>
</dbReference>
<sequence>MINNKFGIVLGEKLMTKYEMEQWVDESILQQMIKDTGVEVIPFLIEHYLKECELRLSKIQLATIEQNLPALEFESHTLGSTSLALGNRRLSELARKIEKHCLIGEADIAFSLIPELEKLAHGSIRALIQRKDLGF</sequence>
<dbReference type="AlphaFoldDB" id="A0A9X4FBH0"/>